<dbReference type="PANTHER" id="PTHR28283:SF1">
    <property type="entry name" value="3',5'-CYCLIC-NUCLEOTIDE PHOSPHODIESTERASE 1"/>
    <property type="match status" value="1"/>
</dbReference>
<sequence length="117" mass="13499">SGNYNCDYQQKIYAVWRNVRIDKLRGIILETSYPNNVSDSQLFGHLRPKDVMPLLQSLIDMSIQTTPKTTNLNNVKLIIQHIKPMANANPTNNNRLTMRQIIYKELMELNTVGIKVI</sequence>
<name>H6V7K9_9MYCE</name>
<feature type="non-terminal residue" evidence="1">
    <location>
        <position position="117"/>
    </location>
</feature>
<dbReference type="AlphaFoldDB" id="H6V7K9"/>
<dbReference type="EMBL" id="JN802187">
    <property type="protein sequence ID" value="AFA53080.1"/>
    <property type="molecule type" value="Genomic_DNA"/>
</dbReference>
<dbReference type="InterPro" id="IPR000396">
    <property type="entry name" value="Pdiesterase2"/>
</dbReference>
<evidence type="ECO:0000313" key="1">
    <source>
        <dbReference type="EMBL" id="AFA53080.1"/>
    </source>
</evidence>
<dbReference type="GO" id="GO:0047555">
    <property type="term" value="F:3',5'-cyclic-GMP phosphodiesterase activity"/>
    <property type="evidence" value="ECO:0007669"/>
    <property type="project" value="TreeGrafter"/>
</dbReference>
<feature type="non-terminal residue" evidence="1">
    <location>
        <position position="1"/>
    </location>
</feature>
<gene>
    <name evidence="1" type="primary">PdsA1</name>
</gene>
<accession>H6V7K9</accession>
<dbReference type="GO" id="GO:0004115">
    <property type="term" value="F:3',5'-cyclic-AMP phosphodiesterase activity"/>
    <property type="evidence" value="ECO:0007669"/>
    <property type="project" value="InterPro"/>
</dbReference>
<dbReference type="PANTHER" id="PTHR28283">
    <property type="entry name" value="3',5'-CYCLIC-NUCLEOTIDE PHOSPHODIESTERASE 1"/>
    <property type="match status" value="1"/>
</dbReference>
<proteinExistence type="predicted"/>
<organism evidence="1">
    <name type="scientific">Acytostelium anastomosans</name>
    <dbReference type="NCBI Taxonomy" id="361143"/>
    <lineage>
        <taxon>Eukaryota</taxon>
        <taxon>Amoebozoa</taxon>
        <taxon>Evosea</taxon>
        <taxon>Eumycetozoa</taxon>
        <taxon>Dictyostelia</taxon>
        <taxon>Acytosteliales</taxon>
        <taxon>Acytosteliaceae</taxon>
        <taxon>Acytostelium</taxon>
    </lineage>
</organism>
<reference evidence="1" key="1">
    <citation type="submission" date="2011-09" db="EMBL/GenBank/DDBJ databases">
        <title>Evolution of long distance cAMP wave propagation by recruitment and adaptation of a non-selective phosphodiesterase and a matrix protein.</title>
        <authorList>
            <person name="Schaap P."/>
            <person name="Kawabe Y."/>
        </authorList>
    </citation>
    <scope>NUCLEOTIDE SEQUENCE</scope>
    <source>
        <strain evidence="1">PP1</strain>
    </source>
</reference>
<dbReference type="Pfam" id="PF02112">
    <property type="entry name" value="PDEase_II"/>
    <property type="match status" value="1"/>
</dbReference>
<protein>
    <submittedName>
        <fullName evidence="1">3'5' cyclic nucleotide phosphodiesterase</fullName>
    </submittedName>
</protein>
<dbReference type="GO" id="GO:1902660">
    <property type="term" value="P:negative regulation of glucose mediated signaling pathway"/>
    <property type="evidence" value="ECO:0007669"/>
    <property type="project" value="TreeGrafter"/>
</dbReference>
<dbReference type="PRINTS" id="PR00388">
    <property type="entry name" value="PDIESTERASE2"/>
</dbReference>
<dbReference type="GO" id="GO:0006198">
    <property type="term" value="P:cAMP catabolic process"/>
    <property type="evidence" value="ECO:0007669"/>
    <property type="project" value="InterPro"/>
</dbReference>